<dbReference type="RefSeq" id="WP_109624900.1">
    <property type="nucleotide sequence ID" value="NZ_CABJAT010000002.1"/>
</dbReference>
<keyword evidence="1" id="KW-0805">Transcription regulation</keyword>
<gene>
    <name evidence="5" type="ORF">C7383_10280</name>
</gene>
<dbReference type="GO" id="GO:0003700">
    <property type="term" value="F:DNA-binding transcription factor activity"/>
    <property type="evidence" value="ECO:0007669"/>
    <property type="project" value="TreeGrafter"/>
</dbReference>
<evidence type="ECO:0000313" key="6">
    <source>
        <dbReference type="Proteomes" id="UP000245412"/>
    </source>
</evidence>
<dbReference type="SMART" id="SM00354">
    <property type="entry name" value="HTH_LACI"/>
    <property type="match status" value="1"/>
</dbReference>
<accession>A0AB73T7Y4</accession>
<dbReference type="Pfam" id="PF13377">
    <property type="entry name" value="Peripla_BP_3"/>
    <property type="match status" value="1"/>
</dbReference>
<dbReference type="PROSITE" id="PS50932">
    <property type="entry name" value="HTH_LACI_2"/>
    <property type="match status" value="1"/>
</dbReference>
<proteinExistence type="predicted"/>
<evidence type="ECO:0000256" key="2">
    <source>
        <dbReference type="ARBA" id="ARBA00023125"/>
    </source>
</evidence>
<dbReference type="CDD" id="cd01392">
    <property type="entry name" value="HTH_LacI"/>
    <property type="match status" value="1"/>
</dbReference>
<dbReference type="SUPFAM" id="SSF53822">
    <property type="entry name" value="Periplasmic binding protein-like I"/>
    <property type="match status" value="1"/>
</dbReference>
<dbReference type="AlphaFoldDB" id="A0AB73T7Y4"/>
<dbReference type="SUPFAM" id="SSF47413">
    <property type="entry name" value="lambda repressor-like DNA-binding domains"/>
    <property type="match status" value="1"/>
</dbReference>
<dbReference type="GO" id="GO:0000976">
    <property type="term" value="F:transcription cis-regulatory region binding"/>
    <property type="evidence" value="ECO:0007669"/>
    <property type="project" value="TreeGrafter"/>
</dbReference>
<keyword evidence="3" id="KW-0804">Transcription</keyword>
<dbReference type="PROSITE" id="PS00356">
    <property type="entry name" value="HTH_LACI_1"/>
    <property type="match status" value="1"/>
</dbReference>
<name>A0AB73T7Y4_9FIRM</name>
<dbReference type="PANTHER" id="PTHR30146">
    <property type="entry name" value="LACI-RELATED TRANSCRIPTIONAL REPRESSOR"/>
    <property type="match status" value="1"/>
</dbReference>
<dbReference type="Proteomes" id="UP000245412">
    <property type="component" value="Unassembled WGS sequence"/>
</dbReference>
<dbReference type="InterPro" id="IPR000843">
    <property type="entry name" value="HTH_LacI"/>
</dbReference>
<dbReference type="PANTHER" id="PTHR30146:SF109">
    <property type="entry name" value="HTH-TYPE TRANSCRIPTIONAL REGULATOR GALS"/>
    <property type="match status" value="1"/>
</dbReference>
<dbReference type="InterPro" id="IPR046335">
    <property type="entry name" value="LacI/GalR-like_sensor"/>
</dbReference>
<dbReference type="Gene3D" id="3.40.50.2300">
    <property type="match status" value="2"/>
</dbReference>
<evidence type="ECO:0000259" key="4">
    <source>
        <dbReference type="PROSITE" id="PS50932"/>
    </source>
</evidence>
<evidence type="ECO:0000256" key="3">
    <source>
        <dbReference type="ARBA" id="ARBA00023163"/>
    </source>
</evidence>
<dbReference type="EMBL" id="QGGY01000002">
    <property type="protein sequence ID" value="PWJ77947.1"/>
    <property type="molecule type" value="Genomic_DNA"/>
</dbReference>
<sequence>MASIYDIAKLAGVSYSTVSLILNNRGDDLRISKKTQEKVKQIAKEQGYVPNVHARKLISKDIKNIPEIALFWSPTQHPIFLNSMISKLNEMMNEGIVPDMSVTIYPFENDHLDKMEKILKGNFVHGIIIPVAEEKDIRYLRQLDIQVPVITIYRSARKYHSVDVDNYTNGKVAGEIFHMLGMKRVGILRNAYSSISFSERVKGFKEQCRKNSMEIIVDLDRNISKKKSKDPVERYQVGSQIAEEILAAGQAPEGIFVQNDDSARGAVHTFKKHGIRVPEDIAVIAYGHNSNENAEESRLTLISFPMDELAEKTWQLIGSLLSGGIIKTTRVLCPSRVFFGASCPKPEAFDEWMQEKGKVHKKE</sequence>
<comment type="caution">
    <text evidence="5">The sequence shown here is derived from an EMBL/GenBank/DDBJ whole genome shotgun (WGS) entry which is preliminary data.</text>
</comment>
<evidence type="ECO:0000313" key="5">
    <source>
        <dbReference type="EMBL" id="PWJ77947.1"/>
    </source>
</evidence>
<protein>
    <submittedName>
        <fullName evidence="5">LacI family transcriptional regulator</fullName>
    </submittedName>
</protein>
<organism evidence="5 6">
    <name type="scientific">Murimonas intestini</name>
    <dbReference type="NCBI Taxonomy" id="1337051"/>
    <lineage>
        <taxon>Bacteria</taxon>
        <taxon>Bacillati</taxon>
        <taxon>Bacillota</taxon>
        <taxon>Clostridia</taxon>
        <taxon>Lachnospirales</taxon>
        <taxon>Lachnospiraceae</taxon>
        <taxon>Murimonas</taxon>
    </lineage>
</organism>
<reference evidence="5 6" key="1">
    <citation type="submission" date="2018-05" db="EMBL/GenBank/DDBJ databases">
        <authorList>
            <person name="Goeker M."/>
            <person name="Huntemann M."/>
            <person name="Clum A."/>
            <person name="Pillay M."/>
            <person name="Palaniappan K."/>
            <person name="Varghese N."/>
            <person name="Mikhailova N."/>
            <person name="Stamatis D."/>
            <person name="Reddy T."/>
            <person name="Daum C."/>
            <person name="Shapiro N."/>
            <person name="Ivanova N."/>
            <person name="Kyrpides N."/>
            <person name="Woyke T."/>
        </authorList>
    </citation>
    <scope>NUCLEOTIDE SEQUENCE [LARGE SCALE GENOMIC DNA]</scope>
    <source>
        <strain evidence="5 6">DSM 26524</strain>
    </source>
</reference>
<dbReference type="InterPro" id="IPR010982">
    <property type="entry name" value="Lambda_DNA-bd_dom_sf"/>
</dbReference>
<keyword evidence="2" id="KW-0238">DNA-binding</keyword>
<dbReference type="InterPro" id="IPR028082">
    <property type="entry name" value="Peripla_BP_I"/>
</dbReference>
<dbReference type="Pfam" id="PF00356">
    <property type="entry name" value="LacI"/>
    <property type="match status" value="1"/>
</dbReference>
<keyword evidence="6" id="KW-1185">Reference proteome</keyword>
<feature type="domain" description="HTH lacI-type" evidence="4">
    <location>
        <begin position="2"/>
        <end position="59"/>
    </location>
</feature>
<dbReference type="Gene3D" id="1.10.260.40">
    <property type="entry name" value="lambda repressor-like DNA-binding domains"/>
    <property type="match status" value="1"/>
</dbReference>
<evidence type="ECO:0000256" key="1">
    <source>
        <dbReference type="ARBA" id="ARBA00023015"/>
    </source>
</evidence>